<accession>A0A0E9XK90</accession>
<proteinExistence type="predicted"/>
<reference evidence="1" key="2">
    <citation type="journal article" date="2015" name="Fish Shellfish Immunol.">
        <title>Early steps in the European eel (Anguilla anguilla)-Vibrio vulnificus interaction in the gills: Role of the RtxA13 toxin.</title>
        <authorList>
            <person name="Callol A."/>
            <person name="Pajuelo D."/>
            <person name="Ebbesson L."/>
            <person name="Teles M."/>
            <person name="MacKenzie S."/>
            <person name="Amaro C."/>
        </authorList>
    </citation>
    <scope>NUCLEOTIDE SEQUENCE</scope>
</reference>
<dbReference type="AlphaFoldDB" id="A0A0E9XK90"/>
<sequence length="20" mass="2414">MRRKIGHLTAPVHPLPEWKF</sequence>
<reference evidence="1" key="1">
    <citation type="submission" date="2014-11" db="EMBL/GenBank/DDBJ databases">
        <authorList>
            <person name="Amaro Gonzalez C."/>
        </authorList>
    </citation>
    <scope>NUCLEOTIDE SEQUENCE</scope>
</reference>
<evidence type="ECO:0000313" key="1">
    <source>
        <dbReference type="EMBL" id="JAI02837.1"/>
    </source>
</evidence>
<organism evidence="1">
    <name type="scientific">Anguilla anguilla</name>
    <name type="common">European freshwater eel</name>
    <name type="synonym">Muraena anguilla</name>
    <dbReference type="NCBI Taxonomy" id="7936"/>
    <lineage>
        <taxon>Eukaryota</taxon>
        <taxon>Metazoa</taxon>
        <taxon>Chordata</taxon>
        <taxon>Craniata</taxon>
        <taxon>Vertebrata</taxon>
        <taxon>Euteleostomi</taxon>
        <taxon>Actinopterygii</taxon>
        <taxon>Neopterygii</taxon>
        <taxon>Teleostei</taxon>
        <taxon>Anguilliformes</taxon>
        <taxon>Anguillidae</taxon>
        <taxon>Anguilla</taxon>
    </lineage>
</organism>
<protein>
    <submittedName>
        <fullName evidence="1">Uncharacterized protein</fullName>
    </submittedName>
</protein>
<dbReference type="EMBL" id="GBXM01005741">
    <property type="protein sequence ID" value="JAI02837.1"/>
    <property type="molecule type" value="Transcribed_RNA"/>
</dbReference>
<name>A0A0E9XK90_ANGAN</name>